<comment type="caution">
    <text evidence="2">The sequence shown here is derived from an EMBL/GenBank/DDBJ whole genome shotgun (WGS) entry which is preliminary data.</text>
</comment>
<name>A0AAV4MJC9_9ARAC</name>
<feature type="region of interest" description="Disordered" evidence="1">
    <location>
        <begin position="66"/>
        <end position="86"/>
    </location>
</feature>
<accession>A0AAV4MJC9</accession>
<gene>
    <name evidence="2" type="ORF">CDAR_416601</name>
</gene>
<proteinExistence type="predicted"/>
<keyword evidence="3" id="KW-1185">Reference proteome</keyword>
<evidence type="ECO:0000313" key="3">
    <source>
        <dbReference type="Proteomes" id="UP001054837"/>
    </source>
</evidence>
<sequence>MICKRQVTTVSMANRAQQLNITFPLSKTVQEAVFFMARPHGHPRLHPRRGKQTIMTSFHTFCDSPNLSPAPYPKLLGDGKKEDPHF</sequence>
<dbReference type="Proteomes" id="UP001054837">
    <property type="component" value="Unassembled WGS sequence"/>
</dbReference>
<feature type="compositionally biased region" description="Basic and acidic residues" evidence="1">
    <location>
        <begin position="77"/>
        <end position="86"/>
    </location>
</feature>
<protein>
    <submittedName>
        <fullName evidence="2">Uncharacterized protein</fullName>
    </submittedName>
</protein>
<evidence type="ECO:0000256" key="1">
    <source>
        <dbReference type="SAM" id="MobiDB-lite"/>
    </source>
</evidence>
<reference evidence="2 3" key="1">
    <citation type="submission" date="2021-06" db="EMBL/GenBank/DDBJ databases">
        <title>Caerostris darwini draft genome.</title>
        <authorList>
            <person name="Kono N."/>
            <person name="Arakawa K."/>
        </authorList>
    </citation>
    <scope>NUCLEOTIDE SEQUENCE [LARGE SCALE GENOMIC DNA]</scope>
</reference>
<dbReference type="EMBL" id="BPLQ01000493">
    <property type="protein sequence ID" value="GIX72096.1"/>
    <property type="molecule type" value="Genomic_DNA"/>
</dbReference>
<organism evidence="2 3">
    <name type="scientific">Caerostris darwini</name>
    <dbReference type="NCBI Taxonomy" id="1538125"/>
    <lineage>
        <taxon>Eukaryota</taxon>
        <taxon>Metazoa</taxon>
        <taxon>Ecdysozoa</taxon>
        <taxon>Arthropoda</taxon>
        <taxon>Chelicerata</taxon>
        <taxon>Arachnida</taxon>
        <taxon>Araneae</taxon>
        <taxon>Araneomorphae</taxon>
        <taxon>Entelegynae</taxon>
        <taxon>Araneoidea</taxon>
        <taxon>Araneidae</taxon>
        <taxon>Caerostris</taxon>
    </lineage>
</organism>
<dbReference type="AlphaFoldDB" id="A0AAV4MJC9"/>
<evidence type="ECO:0000313" key="2">
    <source>
        <dbReference type="EMBL" id="GIX72096.1"/>
    </source>
</evidence>